<gene>
    <name evidence="1" type="ORF">CE139_17900</name>
</gene>
<dbReference type="STRING" id="47885.APT59_13905"/>
<dbReference type="AlphaFoldDB" id="A0A2Z5A9W1"/>
<accession>A0A2Z5A9W1</accession>
<evidence type="ECO:0000313" key="2">
    <source>
        <dbReference type="Proteomes" id="UP000250579"/>
    </source>
</evidence>
<name>A0A2Z5A9W1_9PSED</name>
<evidence type="ECO:0000313" key="1">
    <source>
        <dbReference type="EMBL" id="AXA67615.1"/>
    </source>
</evidence>
<protein>
    <recommendedName>
        <fullName evidence="3">Histidine kinase</fullName>
    </recommendedName>
</protein>
<proteinExistence type="predicted"/>
<evidence type="ECO:0008006" key="3">
    <source>
        <dbReference type="Google" id="ProtNLM"/>
    </source>
</evidence>
<dbReference type="RefSeq" id="WP_208691708.1">
    <property type="nucleotide sequence ID" value="NZ_CP022198.1"/>
</dbReference>
<reference evidence="1 2" key="1">
    <citation type="submission" date="2017-06" db="EMBL/GenBank/DDBJ databases">
        <title>Evolution towards high GC content and high-temperature stress adaptation in endophytic Pseudomonas oryzihabitans impacted its plant-growth promoting traits.</title>
        <authorList>
            <person name="Nascimento F.X."/>
        </authorList>
    </citation>
    <scope>NUCLEOTIDE SEQUENCE [LARGE SCALE GENOMIC DNA]</scope>
    <source>
        <strain evidence="1 2">MS8</strain>
    </source>
</reference>
<sequence>MHPSQDSSRLDQRIMRVMDHDIATLVAQLCNLSLALTGSSAKGASEMALQVVEKVELLVDDMQTLRAAAQELLDTPSRHVRSGHIEDRTIEDRTVIAGDEGVPFDDGQRDRTV</sequence>
<organism evidence="1 2">
    <name type="scientific">Pseudomonas oryzihabitans</name>
    <dbReference type="NCBI Taxonomy" id="47885"/>
    <lineage>
        <taxon>Bacteria</taxon>
        <taxon>Pseudomonadati</taxon>
        <taxon>Pseudomonadota</taxon>
        <taxon>Gammaproteobacteria</taxon>
        <taxon>Pseudomonadales</taxon>
        <taxon>Pseudomonadaceae</taxon>
        <taxon>Pseudomonas</taxon>
    </lineage>
</organism>
<dbReference type="Proteomes" id="UP000250579">
    <property type="component" value="Chromosome"/>
</dbReference>
<dbReference type="EMBL" id="CP022198">
    <property type="protein sequence ID" value="AXA67615.1"/>
    <property type="molecule type" value="Genomic_DNA"/>
</dbReference>